<evidence type="ECO:0000256" key="3">
    <source>
        <dbReference type="PROSITE-ProRule" id="PRU00339"/>
    </source>
</evidence>
<name>A0A556MFF3_9SPHI</name>
<keyword evidence="6" id="KW-1185">Reference proteome</keyword>
<keyword evidence="1" id="KW-0677">Repeat</keyword>
<feature type="signal peptide" evidence="4">
    <location>
        <begin position="1"/>
        <end position="18"/>
    </location>
</feature>
<sequence>MRLPILVSFLIISSVEHAASQNAYIKLGQQAYIEGNFKAAIAQLEKGRLIDSTNANALWMLGYSYYHSDNYVKSITAFTKEIALEPADAHAYYYRARAQYHLGTDSQIPAEKEKYLLGAIIDLTKAISINPSDAKLTVFYQNRGIAYKDYALFRLQANPHFYDKARAINALKASIADLQKVLDTDRSREDIASLIDVSKEKLNLATATVARH</sequence>
<gene>
    <name evidence="5" type="ORF">FO440_18925</name>
</gene>
<keyword evidence="2 3" id="KW-0802">TPR repeat</keyword>
<reference evidence="5 6" key="1">
    <citation type="submission" date="2019-07" db="EMBL/GenBank/DDBJ databases">
        <authorList>
            <person name="Huq M.A."/>
        </authorList>
    </citation>
    <scope>NUCLEOTIDE SEQUENCE [LARGE SCALE GENOMIC DNA]</scope>
    <source>
        <strain evidence="5 6">MAH-19</strain>
    </source>
</reference>
<comment type="caution">
    <text evidence="5">The sequence shown here is derived from an EMBL/GenBank/DDBJ whole genome shotgun (WGS) entry which is preliminary data.</text>
</comment>
<dbReference type="PANTHER" id="PTHR44858">
    <property type="entry name" value="TETRATRICOPEPTIDE REPEAT PROTEIN 6"/>
    <property type="match status" value="1"/>
</dbReference>
<dbReference type="SUPFAM" id="SSF48452">
    <property type="entry name" value="TPR-like"/>
    <property type="match status" value="1"/>
</dbReference>
<dbReference type="SMART" id="SM00028">
    <property type="entry name" value="TPR"/>
    <property type="match status" value="2"/>
</dbReference>
<dbReference type="AlphaFoldDB" id="A0A556MFF3"/>
<feature type="repeat" description="TPR" evidence="3">
    <location>
        <begin position="55"/>
        <end position="88"/>
    </location>
</feature>
<dbReference type="Proteomes" id="UP000318733">
    <property type="component" value="Unassembled WGS sequence"/>
</dbReference>
<accession>A0A556MFF3</accession>
<protein>
    <submittedName>
        <fullName evidence="5">Uncharacterized protein</fullName>
    </submittedName>
</protein>
<dbReference type="Gene3D" id="1.25.40.10">
    <property type="entry name" value="Tetratricopeptide repeat domain"/>
    <property type="match status" value="1"/>
</dbReference>
<evidence type="ECO:0000313" key="5">
    <source>
        <dbReference type="EMBL" id="TSJ38589.1"/>
    </source>
</evidence>
<dbReference type="PANTHER" id="PTHR44858:SF1">
    <property type="entry name" value="UDP-N-ACETYLGLUCOSAMINE--PEPTIDE N-ACETYLGLUCOSAMINYLTRANSFERASE SPINDLY-RELATED"/>
    <property type="match status" value="1"/>
</dbReference>
<dbReference type="InterPro" id="IPR050498">
    <property type="entry name" value="Ycf3"/>
</dbReference>
<keyword evidence="4" id="KW-0732">Signal</keyword>
<proteinExistence type="predicted"/>
<dbReference type="PROSITE" id="PS50005">
    <property type="entry name" value="TPR"/>
    <property type="match status" value="1"/>
</dbReference>
<dbReference type="OrthoDB" id="789632at2"/>
<dbReference type="EMBL" id="VLPK01000004">
    <property type="protein sequence ID" value="TSJ38589.1"/>
    <property type="molecule type" value="Genomic_DNA"/>
</dbReference>
<dbReference type="InterPro" id="IPR011990">
    <property type="entry name" value="TPR-like_helical_dom_sf"/>
</dbReference>
<dbReference type="InterPro" id="IPR019734">
    <property type="entry name" value="TPR_rpt"/>
</dbReference>
<organism evidence="5 6">
    <name type="scientific">Mucilaginibacter corticis</name>
    <dbReference type="NCBI Taxonomy" id="2597670"/>
    <lineage>
        <taxon>Bacteria</taxon>
        <taxon>Pseudomonadati</taxon>
        <taxon>Bacteroidota</taxon>
        <taxon>Sphingobacteriia</taxon>
        <taxon>Sphingobacteriales</taxon>
        <taxon>Sphingobacteriaceae</taxon>
        <taxon>Mucilaginibacter</taxon>
    </lineage>
</organism>
<evidence type="ECO:0000256" key="4">
    <source>
        <dbReference type="SAM" id="SignalP"/>
    </source>
</evidence>
<evidence type="ECO:0000256" key="1">
    <source>
        <dbReference type="ARBA" id="ARBA00022737"/>
    </source>
</evidence>
<evidence type="ECO:0000313" key="6">
    <source>
        <dbReference type="Proteomes" id="UP000318733"/>
    </source>
</evidence>
<dbReference type="RefSeq" id="WP_144249871.1">
    <property type="nucleotide sequence ID" value="NZ_VLPK01000004.1"/>
</dbReference>
<feature type="chain" id="PRO_5021752282" evidence="4">
    <location>
        <begin position="19"/>
        <end position="212"/>
    </location>
</feature>
<evidence type="ECO:0000256" key="2">
    <source>
        <dbReference type="ARBA" id="ARBA00022803"/>
    </source>
</evidence>